<sequence>MSTLVLRLAGPMQAWGGSSRFTRRATDHAPTKSGVVGLLAAAQGLRRTDPLEDLLSLRFGVRLDQPGRVERDFQTTRSADGGKSFPLTERFYLTDATFVAAVEGDAALVAALDEAVRRPAFPLYLGRRSCPPAGPLTMGVRDADLWSTLTDLDATPWQAATWWRRKQANDVRVEVRVDAEAVPAALPDRDRVTLNQQDSPVSFDPRMREWGWRSVVQTSVLVPNPDGHRHRHDPMALLGGA</sequence>
<dbReference type="AlphaFoldDB" id="A0A4P6ERI0"/>
<dbReference type="Proteomes" id="UP000291758">
    <property type="component" value="Chromosome"/>
</dbReference>
<protein>
    <submittedName>
        <fullName evidence="2">Type I-E CRISPR-associated protein Cas5/CasD</fullName>
    </submittedName>
</protein>
<dbReference type="GO" id="GO:0003723">
    <property type="term" value="F:RNA binding"/>
    <property type="evidence" value="ECO:0007669"/>
    <property type="project" value="InterPro"/>
</dbReference>
<name>A0A4P6ERI0_9MICO</name>
<dbReference type="OrthoDB" id="3189549at2"/>
<dbReference type="NCBIfam" id="TIGR02593">
    <property type="entry name" value="CRISPR_cas5"/>
    <property type="match status" value="1"/>
</dbReference>
<evidence type="ECO:0000313" key="3">
    <source>
        <dbReference type="Proteomes" id="UP000291758"/>
    </source>
</evidence>
<accession>A0A4P6ERI0</accession>
<keyword evidence="3" id="KW-1185">Reference proteome</keyword>
<gene>
    <name evidence="2" type="primary">cas5e</name>
    <name evidence="2" type="ORF">ET495_13745</name>
</gene>
<dbReference type="KEGG" id="xyl:ET495_13745"/>
<dbReference type="RefSeq" id="WP_129205268.1">
    <property type="nucleotide sequence ID" value="NZ_CP035495.1"/>
</dbReference>
<dbReference type="InterPro" id="IPR010147">
    <property type="entry name" value="CRISPR-assoc_prot_CasD"/>
</dbReference>
<dbReference type="Gene3D" id="3.30.70.2660">
    <property type="match status" value="1"/>
</dbReference>
<dbReference type="InterPro" id="IPR013422">
    <property type="entry name" value="CRISPR-assoc_prot_Cas5_N"/>
</dbReference>
<evidence type="ECO:0000256" key="1">
    <source>
        <dbReference type="ARBA" id="ARBA00023118"/>
    </source>
</evidence>
<dbReference type="NCBIfam" id="TIGR01868">
    <property type="entry name" value="casD_Cas5e"/>
    <property type="match status" value="1"/>
</dbReference>
<dbReference type="Pfam" id="PF09704">
    <property type="entry name" value="Cas_Cas5d"/>
    <property type="match status" value="1"/>
</dbReference>
<dbReference type="EMBL" id="CP035495">
    <property type="protein sequence ID" value="QAY64109.1"/>
    <property type="molecule type" value="Genomic_DNA"/>
</dbReference>
<evidence type="ECO:0000313" key="2">
    <source>
        <dbReference type="EMBL" id="QAY64109.1"/>
    </source>
</evidence>
<keyword evidence="1" id="KW-0051">Antiviral defense</keyword>
<reference evidence="2 3" key="1">
    <citation type="submission" date="2019-01" db="EMBL/GenBank/DDBJ databases">
        <title>Genome sequencing of strain 2JSPR-7.</title>
        <authorList>
            <person name="Heo J."/>
            <person name="Kim S.-J."/>
            <person name="Kim J.-S."/>
            <person name="Hong S.-B."/>
            <person name="Kwon S.-W."/>
        </authorList>
    </citation>
    <scope>NUCLEOTIDE SEQUENCE [LARGE SCALE GENOMIC DNA]</scope>
    <source>
        <strain evidence="2 3">2JSPR-7</strain>
    </source>
</reference>
<organism evidence="2 3">
    <name type="scientific">Xylanimonas allomyrinae</name>
    <dbReference type="NCBI Taxonomy" id="2509459"/>
    <lineage>
        <taxon>Bacteria</taxon>
        <taxon>Bacillati</taxon>
        <taxon>Actinomycetota</taxon>
        <taxon>Actinomycetes</taxon>
        <taxon>Micrococcales</taxon>
        <taxon>Promicromonosporaceae</taxon>
        <taxon>Xylanimonas</taxon>
    </lineage>
</organism>
<dbReference type="GO" id="GO:0043571">
    <property type="term" value="P:maintenance of CRISPR repeat elements"/>
    <property type="evidence" value="ECO:0007669"/>
    <property type="project" value="InterPro"/>
</dbReference>
<dbReference type="InterPro" id="IPR021124">
    <property type="entry name" value="CRISPR-assoc_prot_Cas5"/>
</dbReference>
<proteinExistence type="predicted"/>
<dbReference type="GO" id="GO:0051607">
    <property type="term" value="P:defense response to virus"/>
    <property type="evidence" value="ECO:0007669"/>
    <property type="project" value="UniProtKB-KW"/>
</dbReference>
<dbReference type="CDD" id="cd09756">
    <property type="entry name" value="Cas5_I-E"/>
    <property type="match status" value="1"/>
</dbReference>